<dbReference type="PANTHER" id="PTHR22550">
    <property type="entry name" value="SPORE GERMINATION PROTEIN"/>
    <property type="match status" value="1"/>
</dbReference>
<proteinExistence type="inferred from homology"/>
<accession>A0A1B2DS90</accession>
<dbReference type="PANTHER" id="PTHR22550:SF5">
    <property type="entry name" value="LEUCINE ZIPPER PROTEIN 4"/>
    <property type="match status" value="1"/>
</dbReference>
<dbReference type="AlphaFoldDB" id="A0A1B2DS90"/>
<dbReference type="InterPro" id="IPR004995">
    <property type="entry name" value="Spore_Ger"/>
</dbReference>
<dbReference type="EMBL" id="CP016808">
    <property type="protein sequence ID" value="ANY70576.1"/>
    <property type="molecule type" value="Genomic_DNA"/>
</dbReference>
<feature type="transmembrane region" description="Helical" evidence="3">
    <location>
        <begin position="426"/>
        <end position="454"/>
    </location>
</feature>
<gene>
    <name evidence="4" type="ORF">BBD42_05280</name>
</gene>
<comment type="similarity">
    <text evidence="1">Belongs to the GerABKA family.</text>
</comment>
<dbReference type="PIRSF" id="PIRSF005690">
    <property type="entry name" value="GerBA"/>
    <property type="match status" value="1"/>
</dbReference>
<organism evidence="4">
    <name type="scientific">Paenibacillus sp. BIHB 4019</name>
    <dbReference type="NCBI Taxonomy" id="1870819"/>
    <lineage>
        <taxon>Bacteria</taxon>
        <taxon>Bacillati</taxon>
        <taxon>Bacillota</taxon>
        <taxon>Bacilli</taxon>
        <taxon>Bacillales</taxon>
        <taxon>Paenibacillaceae</taxon>
        <taxon>Paenibacillus</taxon>
    </lineage>
</organism>
<keyword evidence="3" id="KW-1133">Transmembrane helix</keyword>
<dbReference type="GO" id="GO:0009847">
    <property type="term" value="P:spore germination"/>
    <property type="evidence" value="ECO:0007669"/>
    <property type="project" value="InterPro"/>
</dbReference>
<name>A0A1B2DS90_9BACL</name>
<protein>
    <submittedName>
        <fullName evidence="4">Spore gernimation protein KA</fullName>
    </submittedName>
</protein>
<dbReference type="InterPro" id="IPR050768">
    <property type="entry name" value="UPF0353/GerABKA_families"/>
</dbReference>
<evidence type="ECO:0000256" key="2">
    <source>
        <dbReference type="ARBA" id="ARBA00023136"/>
    </source>
</evidence>
<keyword evidence="3" id="KW-0812">Transmembrane</keyword>
<evidence type="ECO:0000313" key="4">
    <source>
        <dbReference type="EMBL" id="ANY70576.1"/>
    </source>
</evidence>
<dbReference type="Pfam" id="PF03323">
    <property type="entry name" value="GerA"/>
    <property type="match status" value="1"/>
</dbReference>
<sequence>MNQPKGGSPRKKHKEEPFSASLKSNIDTFTKLLGHSSDLEIKPFASDLAPEITMSLVYLSEMVNETTLNESVLRPLMEEDQQAEERSNALIHLIKEQIIQVGSTYCTDSIEEAIDMLLNGYCLLLVQEANSGLMINVSSKEGRTVSEPTTQTVLRGPQQSFNEILSTNINLMRQIIKSPDLHIESMVVGSQTRTQIAMLYLNGVASAEAVKTVRDRLEAIEVSGILESGYIEALIQEKTYTPFPTLMNTERPDAVAGGILEGQIAIVVDGTPFVLLAPVTLFQFFQTPEDYYHRFDIATFLRLIRFVSFLISMLLPALYIAVTTFHQEMLPTTLLITLAAQREGIPFPGLVEALIMEMTFEVLREAGVRMPRAIGPAISIVGALVLGQAAVDAGIVSAGMVMVVSFTAISSFVIPQFNIAISARLIRFTFMLLAGVFGFMGIVAGFMAMLIHLAGLESFGVPYMTPLAPFNWSAMKDTFIRAPHKVLLKREAANKINRTSKAE</sequence>
<keyword evidence="2 3" id="KW-0472">Membrane</keyword>
<dbReference type="GO" id="GO:0016020">
    <property type="term" value="C:membrane"/>
    <property type="evidence" value="ECO:0007669"/>
    <property type="project" value="InterPro"/>
</dbReference>
<reference evidence="4" key="1">
    <citation type="submission" date="2016-08" db="EMBL/GenBank/DDBJ databases">
        <title>Complete Genome Seqeunce of Paenibacillus sp. BIHB 4019 from tea rhizoplane.</title>
        <authorList>
            <person name="Thakur R."/>
            <person name="Swarnkar M.K."/>
            <person name="Gulati A."/>
        </authorList>
    </citation>
    <scope>NUCLEOTIDE SEQUENCE [LARGE SCALE GENOMIC DNA]</scope>
    <source>
        <strain evidence="4">BIHB4019</strain>
    </source>
</reference>
<evidence type="ECO:0000256" key="3">
    <source>
        <dbReference type="SAM" id="Phobius"/>
    </source>
</evidence>
<feature type="transmembrane region" description="Helical" evidence="3">
    <location>
        <begin position="395"/>
        <end position="414"/>
    </location>
</feature>
<evidence type="ECO:0000256" key="1">
    <source>
        <dbReference type="ARBA" id="ARBA00005278"/>
    </source>
</evidence>
<feature type="transmembrane region" description="Helical" evidence="3">
    <location>
        <begin position="303"/>
        <end position="325"/>
    </location>
</feature>